<proteinExistence type="inferred from homology"/>
<evidence type="ECO:0000256" key="5">
    <source>
        <dbReference type="ARBA" id="ARBA00022490"/>
    </source>
</evidence>
<dbReference type="EMBL" id="ML977142">
    <property type="protein sequence ID" value="KAF1990472.1"/>
    <property type="molecule type" value="Genomic_DNA"/>
</dbReference>
<dbReference type="GO" id="GO:0006979">
    <property type="term" value="P:response to oxidative stress"/>
    <property type="evidence" value="ECO:0007669"/>
    <property type="project" value="TreeGrafter"/>
</dbReference>
<dbReference type="PANTHER" id="PTHR23354">
    <property type="entry name" value="NUCLEOLAR PROTEIN 7/ESTROGEN RECEPTOR COACTIVATOR-RELATED"/>
    <property type="match status" value="1"/>
</dbReference>
<dbReference type="AlphaFoldDB" id="A0A6G1HBQ1"/>
<evidence type="ECO:0000256" key="3">
    <source>
        <dbReference type="ARBA" id="ARBA00006731"/>
    </source>
</evidence>
<dbReference type="Proteomes" id="UP000800041">
    <property type="component" value="Unassembled WGS sequence"/>
</dbReference>
<gene>
    <name evidence="8" type="ORF">K402DRAFT_348625</name>
</gene>
<evidence type="ECO:0000313" key="8">
    <source>
        <dbReference type="EMBL" id="KAF1990472.1"/>
    </source>
</evidence>
<feature type="region of interest" description="Disordered" evidence="6">
    <location>
        <begin position="303"/>
        <end position="326"/>
    </location>
</feature>
<dbReference type="GO" id="GO:0005737">
    <property type="term" value="C:cytoplasm"/>
    <property type="evidence" value="ECO:0007669"/>
    <property type="project" value="UniProtKB-SubCell"/>
</dbReference>
<evidence type="ECO:0000259" key="7">
    <source>
        <dbReference type="PROSITE" id="PS51886"/>
    </source>
</evidence>
<dbReference type="Pfam" id="PF07534">
    <property type="entry name" value="TLD"/>
    <property type="match status" value="1"/>
</dbReference>
<dbReference type="GO" id="GO:0005634">
    <property type="term" value="C:nucleus"/>
    <property type="evidence" value="ECO:0007669"/>
    <property type="project" value="TreeGrafter"/>
</dbReference>
<evidence type="ECO:0000256" key="2">
    <source>
        <dbReference type="ARBA" id="ARBA00004496"/>
    </source>
</evidence>
<dbReference type="PROSITE" id="PS51886">
    <property type="entry name" value="TLDC"/>
    <property type="match status" value="1"/>
</dbReference>
<dbReference type="OrthoDB" id="289228at2759"/>
<evidence type="ECO:0000256" key="1">
    <source>
        <dbReference type="ARBA" id="ARBA00002738"/>
    </source>
</evidence>
<comment type="subcellular location">
    <subcellularLocation>
        <location evidence="2">Cytoplasm</location>
    </subcellularLocation>
</comment>
<sequence length="628" mass="68624">MGQGHSEPESVSIEQLSQRLTNTFATKCYTPLELYSFKSTFRSLADSESSLKYWSEATLCRFLELPDALAVGPVVFQMASYLGAFPFPSQAPAILTAEALLRVVTLLTERHRRVVKRGRREWRREVYRSLAVYDRAAVKGGKSGVGEEEGKGGEGAAGFAVDQAKGDEDEEEEEDDELLLAAFESMDATEAFKHGEKSNVYHSIIPSDNFLKLLELLLVIAPLEPQDNISTFCADLSDERIEALRKTAGSVLASFSVEKHPGIPYRTFDTVISSSLPHLFDSLNPLFSHFLFAKDLDLSKRKGSQPNNLPALPPTPSKPPPAPSPILAKEGEILTLPLLSQISFFIPPNSIFRRLQPLYSGGTQGFSMGQFEKSVLKWRAPSILLVKGSLLPSNPTDPRGRTFTDSLPPKRLPNSCKAVEGQTVTCGAYIPLPWKTTPRECFGNTETLLFQLAPQHAIFKASSLVSDYVYLNKSPNAFPGVGFGSPCPQAKGAANSHMSSRLGLTHHIPLGPISLHLDDALEFGVFTHIGSSGGSFLTPPHLVSSKTIGGSSVGVNDWQDRFEIDALEVWGCGGDEEAEEQRKAWAWEEREAEARRRVNLGTGDVEMDRELLRMAGVIGGERSGGSMG</sequence>
<name>A0A6G1HBQ1_9PEZI</name>
<dbReference type="InterPro" id="IPR006571">
    <property type="entry name" value="TLDc_dom"/>
</dbReference>
<organism evidence="8 9">
    <name type="scientific">Aulographum hederae CBS 113979</name>
    <dbReference type="NCBI Taxonomy" id="1176131"/>
    <lineage>
        <taxon>Eukaryota</taxon>
        <taxon>Fungi</taxon>
        <taxon>Dikarya</taxon>
        <taxon>Ascomycota</taxon>
        <taxon>Pezizomycotina</taxon>
        <taxon>Dothideomycetes</taxon>
        <taxon>Pleosporomycetidae</taxon>
        <taxon>Aulographales</taxon>
        <taxon>Aulographaceae</taxon>
    </lineage>
</organism>
<keyword evidence="9" id="KW-1185">Reference proteome</keyword>
<feature type="compositionally biased region" description="Pro residues" evidence="6">
    <location>
        <begin position="311"/>
        <end position="324"/>
    </location>
</feature>
<evidence type="ECO:0000256" key="4">
    <source>
        <dbReference type="ARBA" id="ARBA00015163"/>
    </source>
</evidence>
<evidence type="ECO:0000313" key="9">
    <source>
        <dbReference type="Proteomes" id="UP000800041"/>
    </source>
</evidence>
<reference evidence="8" key="1">
    <citation type="journal article" date="2020" name="Stud. Mycol.">
        <title>101 Dothideomycetes genomes: a test case for predicting lifestyles and emergence of pathogens.</title>
        <authorList>
            <person name="Haridas S."/>
            <person name="Albert R."/>
            <person name="Binder M."/>
            <person name="Bloem J."/>
            <person name="Labutti K."/>
            <person name="Salamov A."/>
            <person name="Andreopoulos B."/>
            <person name="Baker S."/>
            <person name="Barry K."/>
            <person name="Bills G."/>
            <person name="Bluhm B."/>
            <person name="Cannon C."/>
            <person name="Castanera R."/>
            <person name="Culley D."/>
            <person name="Daum C."/>
            <person name="Ezra D."/>
            <person name="Gonzalez J."/>
            <person name="Henrissat B."/>
            <person name="Kuo A."/>
            <person name="Liang C."/>
            <person name="Lipzen A."/>
            <person name="Lutzoni F."/>
            <person name="Magnuson J."/>
            <person name="Mondo S."/>
            <person name="Nolan M."/>
            <person name="Ohm R."/>
            <person name="Pangilinan J."/>
            <person name="Park H.-J."/>
            <person name="Ramirez L."/>
            <person name="Alfaro M."/>
            <person name="Sun H."/>
            <person name="Tritt A."/>
            <person name="Yoshinaga Y."/>
            <person name="Zwiers L.-H."/>
            <person name="Turgeon B."/>
            <person name="Goodwin S."/>
            <person name="Spatafora J."/>
            <person name="Crous P."/>
            <person name="Grigoriev I."/>
        </authorList>
    </citation>
    <scope>NUCLEOTIDE SEQUENCE</scope>
    <source>
        <strain evidence="8">CBS 113979</strain>
    </source>
</reference>
<protein>
    <recommendedName>
        <fullName evidence="4">Restriction of telomere capping protein 5</fullName>
    </recommendedName>
</protein>
<dbReference type="PANTHER" id="PTHR23354:SF130">
    <property type="entry name" value="RESTRICTION OF TELOMERE CAPPING PROTEIN 5"/>
    <property type="match status" value="1"/>
</dbReference>
<comment type="similarity">
    <text evidence="3">Belongs to the RTC5 family.</text>
</comment>
<keyword evidence="5" id="KW-0963">Cytoplasm</keyword>
<feature type="region of interest" description="Disordered" evidence="6">
    <location>
        <begin position="141"/>
        <end position="174"/>
    </location>
</feature>
<feature type="domain" description="TLDc" evidence="7">
    <location>
        <begin position="332"/>
        <end position="573"/>
    </location>
</feature>
<accession>A0A6G1HBQ1</accession>
<evidence type="ECO:0000256" key="6">
    <source>
        <dbReference type="SAM" id="MobiDB-lite"/>
    </source>
</evidence>
<comment type="function">
    <text evidence="1">May be involved in a process influencing telomere capping.</text>
</comment>
<dbReference type="SMART" id="SM00584">
    <property type="entry name" value="TLDc"/>
    <property type="match status" value="1"/>
</dbReference>